<dbReference type="RefSeq" id="WP_044822131.1">
    <property type="nucleotide sequence ID" value="NZ_LDPG01000007.1"/>
</dbReference>
<proteinExistence type="predicted"/>
<dbReference type="EMBL" id="LDPG01000007">
    <property type="protein sequence ID" value="KLV18412.1"/>
    <property type="molecule type" value="Genomic_DNA"/>
</dbReference>
<gene>
    <name evidence="1" type="ORF">ABW01_13650</name>
</gene>
<evidence type="ECO:0000313" key="1">
    <source>
        <dbReference type="EMBL" id="KLV18412.1"/>
    </source>
</evidence>
<dbReference type="PATRIC" id="fig|1392.242.peg.5770"/>
<evidence type="ECO:0000313" key="2">
    <source>
        <dbReference type="Proteomes" id="UP000035904"/>
    </source>
</evidence>
<dbReference type="Proteomes" id="UP000035904">
    <property type="component" value="Unassembled WGS sequence"/>
</dbReference>
<accession>A0A0J1HXJ3</accession>
<protein>
    <submittedName>
        <fullName evidence="1">Uncharacterized protein</fullName>
    </submittedName>
</protein>
<reference evidence="1 2" key="1">
    <citation type="submission" date="2015-05" db="EMBL/GenBank/DDBJ databases">
        <title>Whole genome sequence and identification of bacterial endophytes from Costus igneus.</title>
        <authorList>
            <person name="Lee Y.P."/>
            <person name="Gan H.M."/>
            <person name="Eng W."/>
            <person name="Wheatley M.S."/>
            <person name="Caraballo A."/>
            <person name="Polter S."/>
            <person name="Savka M.A."/>
            <person name="Hudson A.O."/>
        </authorList>
    </citation>
    <scope>NUCLEOTIDE SEQUENCE [LARGE SCALE GENOMIC DNA]</scope>
    <source>
        <strain evidence="1 2">RIT375</strain>
    </source>
</reference>
<sequence>MSKKFWREKVLWKQAGDITGYGSLCARINGEHYVIGKENPNNIFAGYGGRKYFIQFINGPHKGKKVVTQNLWHQGAIMDSFKESLPDNAVFLNAE</sequence>
<organism evidence="1 2">
    <name type="scientific">Bacillus anthracis</name>
    <name type="common">anthrax bacterium</name>
    <dbReference type="NCBI Taxonomy" id="1392"/>
    <lineage>
        <taxon>Bacteria</taxon>
        <taxon>Bacillati</taxon>
        <taxon>Bacillota</taxon>
        <taxon>Bacilli</taxon>
        <taxon>Bacillales</taxon>
        <taxon>Bacillaceae</taxon>
        <taxon>Bacillus</taxon>
        <taxon>Bacillus cereus group</taxon>
    </lineage>
</organism>
<comment type="caution">
    <text evidence="1">The sequence shown here is derived from an EMBL/GenBank/DDBJ whole genome shotgun (WGS) entry which is preliminary data.</text>
</comment>
<name>A0A0J1HXJ3_BACAN</name>
<dbReference type="AlphaFoldDB" id="A0A0J1HXJ3"/>